<accession>A0A7W7MV16</accession>
<dbReference type="RefSeq" id="WP_184879349.1">
    <property type="nucleotide sequence ID" value="NZ_BAAAHD010000056.1"/>
</dbReference>
<reference evidence="1 2" key="1">
    <citation type="submission" date="2020-08" db="EMBL/GenBank/DDBJ databases">
        <title>Sequencing the genomes of 1000 actinobacteria strains.</title>
        <authorList>
            <person name="Klenk H.-P."/>
        </authorList>
    </citation>
    <scope>NUCLEOTIDE SEQUENCE [LARGE SCALE GENOMIC DNA]</scope>
    <source>
        <strain evidence="1 2">DSM 44772</strain>
    </source>
</reference>
<proteinExistence type="predicted"/>
<comment type="caution">
    <text evidence="1">The sequence shown here is derived from an EMBL/GenBank/DDBJ whole genome shotgun (WGS) entry which is preliminary data.</text>
</comment>
<dbReference type="AlphaFoldDB" id="A0A7W7MV16"/>
<evidence type="ECO:0000313" key="2">
    <source>
        <dbReference type="Proteomes" id="UP000549343"/>
    </source>
</evidence>
<dbReference type="Proteomes" id="UP000549343">
    <property type="component" value="Unassembled WGS sequence"/>
</dbReference>
<dbReference type="EMBL" id="JACHMV010000001">
    <property type="protein sequence ID" value="MBB4772161.1"/>
    <property type="molecule type" value="Genomic_DNA"/>
</dbReference>
<evidence type="ECO:0000313" key="1">
    <source>
        <dbReference type="EMBL" id="MBB4772161.1"/>
    </source>
</evidence>
<sequence length="64" mass="6644">MGGVFAAQDDGLTVVDEAEGVLPSFAARSGGVVEMGDRASIARHWPWSSLITSALGRLQMLSAP</sequence>
<protein>
    <submittedName>
        <fullName evidence="1">Uncharacterized protein</fullName>
    </submittedName>
</protein>
<organism evidence="1 2">
    <name type="scientific">Actinomadura livida</name>
    <dbReference type="NCBI Taxonomy" id="79909"/>
    <lineage>
        <taxon>Bacteria</taxon>
        <taxon>Bacillati</taxon>
        <taxon>Actinomycetota</taxon>
        <taxon>Actinomycetes</taxon>
        <taxon>Streptosporangiales</taxon>
        <taxon>Thermomonosporaceae</taxon>
        <taxon>Actinomadura</taxon>
    </lineage>
</organism>
<gene>
    <name evidence="1" type="ORF">F4557_000579</name>
</gene>
<name>A0A7W7MV16_9ACTN</name>